<dbReference type="OrthoDB" id="10068152at2759"/>
<gene>
    <name evidence="1" type="ORF">KFE25_004468</name>
</gene>
<organism evidence="1 2">
    <name type="scientific">Diacronema lutheri</name>
    <name type="common">Unicellular marine alga</name>
    <name type="synonym">Monochrysis lutheri</name>
    <dbReference type="NCBI Taxonomy" id="2081491"/>
    <lineage>
        <taxon>Eukaryota</taxon>
        <taxon>Haptista</taxon>
        <taxon>Haptophyta</taxon>
        <taxon>Pavlovophyceae</taxon>
        <taxon>Pavlovales</taxon>
        <taxon>Pavlovaceae</taxon>
        <taxon>Diacronema</taxon>
    </lineage>
</organism>
<reference evidence="1" key="1">
    <citation type="submission" date="2021-05" db="EMBL/GenBank/DDBJ databases">
        <title>The genome of the haptophyte Pavlova lutheri (Diacronema luteri, Pavlovales) - a model for lipid biosynthesis in eukaryotic algae.</title>
        <authorList>
            <person name="Hulatt C.J."/>
            <person name="Posewitz M.C."/>
        </authorList>
    </citation>
    <scope>NUCLEOTIDE SEQUENCE</scope>
    <source>
        <strain evidence="1">NIVA-4/92</strain>
    </source>
</reference>
<dbReference type="Proteomes" id="UP000751190">
    <property type="component" value="Unassembled WGS sequence"/>
</dbReference>
<evidence type="ECO:0000313" key="2">
    <source>
        <dbReference type="Proteomes" id="UP000751190"/>
    </source>
</evidence>
<comment type="caution">
    <text evidence="1">The sequence shown here is derived from an EMBL/GenBank/DDBJ whole genome shotgun (WGS) entry which is preliminary data.</text>
</comment>
<keyword evidence="2" id="KW-1185">Reference proteome</keyword>
<dbReference type="AlphaFoldDB" id="A0A8J6C7Z3"/>
<name>A0A8J6C7Z3_DIALT</name>
<dbReference type="EMBL" id="JAGTXO010000034">
    <property type="protein sequence ID" value="KAG8460220.1"/>
    <property type="molecule type" value="Genomic_DNA"/>
</dbReference>
<evidence type="ECO:0000313" key="1">
    <source>
        <dbReference type="EMBL" id="KAG8460220.1"/>
    </source>
</evidence>
<protein>
    <submittedName>
        <fullName evidence="1">Uncharacterized protein</fullName>
    </submittedName>
</protein>
<sequence length="204" mass="22915">MLSAMAFMMIIKPRRGPMCTSFIRMLADQPPLQSFFDMHVSSLKYDPDRPRDPLQARLLYAAMQEHTWLRDENKRLADQTNELAEIVKTRAELLAAKDAEIARKDAEIAGKDAEIARKDAEIAGKDAEIARKDAEIASYDAEIAAEMASENDALESLRRPCGGLLMRELKLLDSELAHVCTFKPDGTIVTLDDAVIFDMMRSQK</sequence>
<proteinExistence type="predicted"/>
<accession>A0A8J6C7Z3</accession>